<evidence type="ECO:0000256" key="2">
    <source>
        <dbReference type="ARBA" id="ARBA00023002"/>
    </source>
</evidence>
<sequence length="243" mass="26323">MKSLVIGGSAGLGRQLAGRLAERGDELVLVASDTRDLEPVAADLRARHGISVTTIVQDLGGPDAATLKMRIVEAAGVPDYVFYVAGLGHLDDTGNLPQTDIDRLIDVNFRSALSLLNAFFPDMEQGAIRTVVCVGSVASARGRGSNMVYAAAKCGLTFYAEALRHRLAASSCCVQTYLVGFMDTTMLDGRAPKLPPVAPEEIARRIVRNLDRDIGAVYVPAWWLLATTILRLLPWWIFKRVNL</sequence>
<keyword evidence="3" id="KW-0472">Membrane</keyword>
<keyword evidence="3" id="KW-1133">Transmembrane helix</keyword>
<name>M2ZKX4_9PROT</name>
<organism evidence="4 5">
    <name type="scientific">Paramagnetospirillum caucaseum</name>
    <dbReference type="NCBI Taxonomy" id="1244869"/>
    <lineage>
        <taxon>Bacteria</taxon>
        <taxon>Pseudomonadati</taxon>
        <taxon>Pseudomonadota</taxon>
        <taxon>Alphaproteobacteria</taxon>
        <taxon>Rhodospirillales</taxon>
        <taxon>Magnetospirillaceae</taxon>
        <taxon>Paramagnetospirillum</taxon>
    </lineage>
</organism>
<dbReference type="EMBL" id="AONQ01000093">
    <property type="protein sequence ID" value="EME67952.1"/>
    <property type="molecule type" value="Genomic_DNA"/>
</dbReference>
<feature type="transmembrane region" description="Helical" evidence="3">
    <location>
        <begin position="214"/>
        <end position="238"/>
    </location>
</feature>
<gene>
    <name evidence="4" type="ORF">H261_20979</name>
</gene>
<keyword evidence="2" id="KW-0560">Oxidoreductase</keyword>
<evidence type="ECO:0000256" key="3">
    <source>
        <dbReference type="SAM" id="Phobius"/>
    </source>
</evidence>
<dbReference type="PANTHER" id="PTHR44196:SF1">
    <property type="entry name" value="DEHYDROGENASE_REDUCTASE SDR FAMILY MEMBER 7B"/>
    <property type="match status" value="1"/>
</dbReference>
<reference evidence="4 5" key="1">
    <citation type="journal article" date="2014" name="Genome Announc.">
        <title>Draft Genome Sequence of Magnetospirillum sp. Strain SO-1, a Freshwater Magnetotactic Bacterium Isolated from the Ol'khovka River, Russia.</title>
        <authorList>
            <person name="Grouzdev D.S."/>
            <person name="Dziuba M.V."/>
            <person name="Sukhacheva M.S."/>
            <person name="Mardanov A.V."/>
            <person name="Beletskiy A.V."/>
            <person name="Kuznetsov B.B."/>
            <person name="Skryabin K.G."/>
        </authorList>
    </citation>
    <scope>NUCLEOTIDE SEQUENCE [LARGE SCALE GENOMIC DNA]</scope>
    <source>
        <strain evidence="4 5">SO-1</strain>
    </source>
</reference>
<dbReference type="eggNOG" id="COG0300">
    <property type="taxonomic scope" value="Bacteria"/>
</dbReference>
<dbReference type="Gene3D" id="3.40.50.720">
    <property type="entry name" value="NAD(P)-binding Rossmann-like Domain"/>
    <property type="match status" value="1"/>
</dbReference>
<dbReference type="GO" id="GO:0016491">
    <property type="term" value="F:oxidoreductase activity"/>
    <property type="evidence" value="ECO:0007669"/>
    <property type="project" value="UniProtKB-KW"/>
</dbReference>
<dbReference type="STRING" id="1244869.H261_20979"/>
<dbReference type="InterPro" id="IPR036291">
    <property type="entry name" value="NAD(P)-bd_dom_sf"/>
</dbReference>
<comment type="similarity">
    <text evidence="1">Belongs to the short-chain dehydrogenases/reductases (SDR) family.</text>
</comment>
<proteinExistence type="inferred from homology"/>
<accession>M2ZKX4</accession>
<dbReference type="RefSeq" id="WP_008621590.1">
    <property type="nucleotide sequence ID" value="NZ_AONQ01000093.1"/>
</dbReference>
<evidence type="ECO:0000256" key="1">
    <source>
        <dbReference type="ARBA" id="ARBA00006484"/>
    </source>
</evidence>
<dbReference type="GO" id="GO:0016020">
    <property type="term" value="C:membrane"/>
    <property type="evidence" value="ECO:0007669"/>
    <property type="project" value="TreeGrafter"/>
</dbReference>
<dbReference type="PRINTS" id="PR00081">
    <property type="entry name" value="GDHRDH"/>
</dbReference>
<keyword evidence="5" id="KW-1185">Reference proteome</keyword>
<evidence type="ECO:0000313" key="4">
    <source>
        <dbReference type="EMBL" id="EME67952.1"/>
    </source>
</evidence>
<dbReference type="AlphaFoldDB" id="M2ZKX4"/>
<dbReference type="InterPro" id="IPR002347">
    <property type="entry name" value="SDR_fam"/>
</dbReference>
<comment type="caution">
    <text evidence="4">The sequence shown here is derived from an EMBL/GenBank/DDBJ whole genome shotgun (WGS) entry which is preliminary data.</text>
</comment>
<dbReference type="OrthoDB" id="335726at2"/>
<evidence type="ECO:0000313" key="5">
    <source>
        <dbReference type="Proteomes" id="UP000011744"/>
    </source>
</evidence>
<protein>
    <submittedName>
        <fullName evidence="4">Short-chain dehydrogenase/reductase SDR</fullName>
    </submittedName>
</protein>
<dbReference type="SUPFAM" id="SSF51735">
    <property type="entry name" value="NAD(P)-binding Rossmann-fold domains"/>
    <property type="match status" value="1"/>
</dbReference>
<dbReference type="Pfam" id="PF00106">
    <property type="entry name" value="adh_short"/>
    <property type="match status" value="1"/>
</dbReference>
<dbReference type="PATRIC" id="fig|1244869.3.peg.4149"/>
<dbReference type="PANTHER" id="PTHR44196">
    <property type="entry name" value="DEHYDROGENASE/REDUCTASE SDR FAMILY MEMBER 7B"/>
    <property type="match status" value="1"/>
</dbReference>
<dbReference type="Proteomes" id="UP000011744">
    <property type="component" value="Unassembled WGS sequence"/>
</dbReference>
<keyword evidence="3" id="KW-0812">Transmembrane</keyword>